<evidence type="ECO:0000313" key="2">
    <source>
        <dbReference type="EMBL" id="QBJ04201.1"/>
    </source>
</evidence>
<dbReference type="Proteomes" id="UP000292160">
    <property type="component" value="Segment"/>
</dbReference>
<evidence type="ECO:0000256" key="1">
    <source>
        <dbReference type="SAM" id="Phobius"/>
    </source>
</evidence>
<protein>
    <submittedName>
        <fullName evidence="2">Uncharacterized protein</fullName>
    </submittedName>
</protein>
<evidence type="ECO:0000313" key="3">
    <source>
        <dbReference type="Proteomes" id="UP000292160"/>
    </source>
</evidence>
<keyword evidence="1" id="KW-1133">Transmembrane helix</keyword>
<dbReference type="EMBL" id="MK554696">
    <property type="protein sequence ID" value="QBJ04201.1"/>
    <property type="molecule type" value="Genomic_DNA"/>
</dbReference>
<dbReference type="RefSeq" id="YP_010082940.1">
    <property type="nucleotide sequence ID" value="NC_055035.1"/>
</dbReference>
<keyword evidence="3" id="KW-1185">Reference proteome</keyword>
<feature type="transmembrane region" description="Helical" evidence="1">
    <location>
        <begin position="6"/>
        <end position="25"/>
    </location>
</feature>
<keyword evidence="1" id="KW-0812">Transmembrane</keyword>
<sequence>MNKDNIIKVSIFIICSFLVSVLVWLPIFLTILIILAYIGVLLNYIGIINIDNLILYLPDASKIVSSIISVYIGVSSSKLILKNE</sequence>
<dbReference type="GeneID" id="65071948"/>
<name>A0A481W700_9CAUD</name>
<proteinExistence type="predicted"/>
<keyword evidence="1" id="KW-0472">Membrane</keyword>
<dbReference type="KEGG" id="vg:65071948"/>
<organism evidence="2 3">
    <name type="scientific">Fusobacterium phage Fnu1</name>
    <dbReference type="NCBI Taxonomy" id="2530024"/>
    <lineage>
        <taxon>Viruses</taxon>
        <taxon>Duplodnaviria</taxon>
        <taxon>Heunggongvirae</taxon>
        <taxon>Uroviricota</taxon>
        <taxon>Caudoviricetes</taxon>
        <taxon>Latrobevirus</taxon>
        <taxon>Latrobevirus FNU1</taxon>
    </lineage>
</organism>
<accession>A0A481W700</accession>
<reference evidence="2 3" key="1">
    <citation type="submission" date="2019-02" db="EMBL/GenBank/DDBJ databases">
        <title>Genomic, morphological and functional characterisation of novel bacteriophage Fnu1 capable of disrupt Fusobacterium nucleatum biofilm.</title>
        <authorList>
            <person name="Kabwe M."/>
            <person name="Brown T.L."/>
            <person name="Dashper S."/>
            <person name="Speirs L."/>
            <person name="Ku H."/>
            <person name="Petrovski S."/>
            <person name="Chan H.T."/>
            <person name="Lock P."/>
            <person name="Tucci J."/>
        </authorList>
    </citation>
    <scope>NUCLEOTIDE SEQUENCE [LARGE SCALE GENOMIC DNA]</scope>
</reference>
<feature type="transmembrane region" description="Helical" evidence="1">
    <location>
        <begin position="32"/>
        <end position="57"/>
    </location>
</feature>